<keyword evidence="1 4" id="KW-0808">Transferase</keyword>
<dbReference type="PANTHER" id="PTHR28629:SF4">
    <property type="entry name" value="TRIOKINASE_FMN CYCLASE"/>
    <property type="match status" value="1"/>
</dbReference>
<feature type="domain" description="DhaL" evidence="3">
    <location>
        <begin position="3"/>
        <end position="195"/>
    </location>
</feature>
<dbReference type="NCBIfam" id="TIGR02365">
    <property type="entry name" value="dha_L_ycgS"/>
    <property type="match status" value="1"/>
</dbReference>
<evidence type="ECO:0000313" key="5">
    <source>
        <dbReference type="Proteomes" id="UP001365846"/>
    </source>
</evidence>
<dbReference type="PANTHER" id="PTHR28629">
    <property type="entry name" value="TRIOKINASE/FMN CYCLASE"/>
    <property type="match status" value="1"/>
</dbReference>
<dbReference type="SMART" id="SM01120">
    <property type="entry name" value="Dak2"/>
    <property type="match status" value="1"/>
</dbReference>
<keyword evidence="5" id="KW-1185">Reference proteome</keyword>
<sequence>MKPDTHNLIRCATQTLIDHVDELTALDQAIGDGDHGLNMRRGALAIQGKQGELAGQSLNEALRTMGMTCMSTIGGSSGPVFGTLLVTLGKHLPDPPNAAGLAQALDAAIQALTRLGKAQVGQKTLLDVLDPVQKLLAKGGEELVKRVRTCAFDAAEATAALDAARGRASFLGDRALGHVDPGSRSTALIIGAICESLDAPATAQPSSLSA</sequence>
<dbReference type="EC" id="2.7.1.121" evidence="4"/>
<protein>
    <submittedName>
        <fullName evidence="4">Dihydroxyacetone kinase subunit DhaL</fullName>
        <ecNumber evidence="4">2.7.1.121</ecNumber>
    </submittedName>
</protein>
<dbReference type="RefSeq" id="WP_340358140.1">
    <property type="nucleotide sequence ID" value="NZ_JBBKZU010000007.1"/>
</dbReference>
<accession>A0ABU8VIR8</accession>
<dbReference type="SUPFAM" id="SSF101473">
    <property type="entry name" value="DhaL-like"/>
    <property type="match status" value="1"/>
</dbReference>
<keyword evidence="2 4" id="KW-0418">Kinase</keyword>
<comment type="caution">
    <text evidence="4">The sequence shown here is derived from an EMBL/GenBank/DDBJ whole genome shotgun (WGS) entry which is preliminary data.</text>
</comment>
<dbReference type="Pfam" id="PF02734">
    <property type="entry name" value="Dak2"/>
    <property type="match status" value="1"/>
</dbReference>
<dbReference type="InterPro" id="IPR036117">
    <property type="entry name" value="DhaL_dom_sf"/>
</dbReference>
<dbReference type="Proteomes" id="UP001365846">
    <property type="component" value="Unassembled WGS sequence"/>
</dbReference>
<gene>
    <name evidence="4" type="primary">dhaL</name>
    <name evidence="4" type="ORF">WKW77_17580</name>
</gene>
<dbReference type="Gene3D" id="1.25.40.340">
    <property type="match status" value="1"/>
</dbReference>
<evidence type="ECO:0000256" key="1">
    <source>
        <dbReference type="ARBA" id="ARBA00022679"/>
    </source>
</evidence>
<evidence type="ECO:0000259" key="3">
    <source>
        <dbReference type="PROSITE" id="PS51480"/>
    </source>
</evidence>
<organism evidence="4 5">
    <name type="scientific">Variovorax ureilyticus</name>
    <dbReference type="NCBI Taxonomy" id="1836198"/>
    <lineage>
        <taxon>Bacteria</taxon>
        <taxon>Pseudomonadati</taxon>
        <taxon>Pseudomonadota</taxon>
        <taxon>Betaproteobacteria</taxon>
        <taxon>Burkholderiales</taxon>
        <taxon>Comamonadaceae</taxon>
        <taxon>Variovorax</taxon>
    </lineage>
</organism>
<dbReference type="InterPro" id="IPR012737">
    <property type="entry name" value="DhaK_L_YcgS"/>
</dbReference>
<dbReference type="EMBL" id="JBBKZU010000007">
    <property type="protein sequence ID" value="MEJ8812900.1"/>
    <property type="molecule type" value="Genomic_DNA"/>
</dbReference>
<evidence type="ECO:0000256" key="2">
    <source>
        <dbReference type="ARBA" id="ARBA00022777"/>
    </source>
</evidence>
<name>A0ABU8VIR8_9BURK</name>
<dbReference type="PROSITE" id="PS51480">
    <property type="entry name" value="DHAL"/>
    <property type="match status" value="1"/>
</dbReference>
<reference evidence="4 5" key="1">
    <citation type="submission" date="2024-03" db="EMBL/GenBank/DDBJ databases">
        <title>Novel species of the genus Variovorax.</title>
        <authorList>
            <person name="Liu Q."/>
            <person name="Xin Y.-H."/>
        </authorList>
    </citation>
    <scope>NUCLEOTIDE SEQUENCE [LARGE SCALE GENOMIC DNA]</scope>
    <source>
        <strain evidence="4 5">KACC 18899</strain>
    </source>
</reference>
<dbReference type="GO" id="GO:0047324">
    <property type="term" value="F:phosphoenolpyruvate-glycerone phosphotransferase activity"/>
    <property type="evidence" value="ECO:0007669"/>
    <property type="project" value="UniProtKB-EC"/>
</dbReference>
<dbReference type="InterPro" id="IPR004007">
    <property type="entry name" value="DhaL_dom"/>
</dbReference>
<dbReference type="InterPro" id="IPR050861">
    <property type="entry name" value="Dihydroxyacetone_Kinase"/>
</dbReference>
<proteinExistence type="predicted"/>
<evidence type="ECO:0000313" key="4">
    <source>
        <dbReference type="EMBL" id="MEJ8812900.1"/>
    </source>
</evidence>